<dbReference type="Pfam" id="PF01418">
    <property type="entry name" value="HTH_6"/>
    <property type="match status" value="1"/>
</dbReference>
<dbReference type="InterPro" id="IPR035472">
    <property type="entry name" value="RpiR-like_SIS"/>
</dbReference>
<dbReference type="PANTHER" id="PTHR30514">
    <property type="entry name" value="GLUCOKINASE"/>
    <property type="match status" value="1"/>
</dbReference>
<dbReference type="PROSITE" id="PS51464">
    <property type="entry name" value="SIS"/>
    <property type="match status" value="1"/>
</dbReference>
<evidence type="ECO:0000256" key="1">
    <source>
        <dbReference type="ARBA" id="ARBA00023015"/>
    </source>
</evidence>
<evidence type="ECO:0000259" key="5">
    <source>
        <dbReference type="PROSITE" id="PS51071"/>
    </source>
</evidence>
<dbReference type="Pfam" id="PF01380">
    <property type="entry name" value="SIS"/>
    <property type="match status" value="1"/>
</dbReference>
<keyword evidence="2" id="KW-0238">DNA-binding</keyword>
<keyword evidence="8" id="KW-1185">Reference proteome</keyword>
<dbReference type="PANTHER" id="PTHR30514:SF1">
    <property type="entry name" value="HTH-TYPE TRANSCRIPTIONAL REGULATOR HEXR-RELATED"/>
    <property type="match status" value="1"/>
</dbReference>
<dbReference type="GO" id="GO:0097367">
    <property type="term" value="F:carbohydrate derivative binding"/>
    <property type="evidence" value="ECO:0007669"/>
    <property type="project" value="InterPro"/>
</dbReference>
<dbReference type="EMBL" id="FUZP01000002">
    <property type="protein sequence ID" value="SKC60568.1"/>
    <property type="molecule type" value="Genomic_DNA"/>
</dbReference>
<evidence type="ECO:0000259" key="6">
    <source>
        <dbReference type="PROSITE" id="PS51464"/>
    </source>
</evidence>
<feature type="domain" description="SIS" evidence="6">
    <location>
        <begin position="148"/>
        <end position="288"/>
    </location>
</feature>
<dbReference type="AlphaFoldDB" id="A0A1T5KAU8"/>
<name>A0A1T5KAU8_9MICO</name>
<dbReference type="CDD" id="cd05013">
    <property type="entry name" value="SIS_RpiR"/>
    <property type="match status" value="1"/>
</dbReference>
<organism evidence="7 8">
    <name type="scientific">Okibacterium fritillariae</name>
    <dbReference type="NCBI Taxonomy" id="123320"/>
    <lineage>
        <taxon>Bacteria</taxon>
        <taxon>Bacillati</taxon>
        <taxon>Actinomycetota</taxon>
        <taxon>Actinomycetes</taxon>
        <taxon>Micrococcales</taxon>
        <taxon>Microbacteriaceae</taxon>
        <taxon>Okibacterium</taxon>
    </lineage>
</organism>
<keyword evidence="1" id="KW-0805">Transcription regulation</keyword>
<feature type="region of interest" description="Disordered" evidence="4">
    <location>
        <begin position="1"/>
        <end position="21"/>
    </location>
</feature>
<feature type="domain" description="HTH rpiR-type" evidence="5">
    <location>
        <begin position="22"/>
        <end position="98"/>
    </location>
</feature>
<sequence length="304" mass="32413">MTPPAPTKAQNMNPRKGRPGSRTVLIEVRALLPTLRPAERRIAEALLADPEAFAGRSIGEIAEQSETSTTTVVRFTRRMGYEKYRDLRQDLTEQNLRERLAADESSVPTSDISPDDSLADVVAKIAATEARSIADTAEILDIDNLQAAVDAITGARRVDISGVGASAIVAMDLQRKLSRIGRVALEWSEAHTAWTAAAVLDADAVAVAISHSGATTDTYEFLRLAKESGAATIAITNDENSPLAGLADTVLRTAARESPLRSGALGSRIAQLLVVDCLFTGVAQANYEASTSALQRTYRAVARS</sequence>
<evidence type="ECO:0000256" key="2">
    <source>
        <dbReference type="ARBA" id="ARBA00023125"/>
    </source>
</evidence>
<dbReference type="SUPFAM" id="SSF46689">
    <property type="entry name" value="Homeodomain-like"/>
    <property type="match status" value="1"/>
</dbReference>
<dbReference type="STRING" id="123320.SAMN06309945_2053"/>
<dbReference type="InterPro" id="IPR046348">
    <property type="entry name" value="SIS_dom_sf"/>
</dbReference>
<evidence type="ECO:0000313" key="7">
    <source>
        <dbReference type="EMBL" id="SKC60568.1"/>
    </source>
</evidence>
<dbReference type="InterPro" id="IPR036388">
    <property type="entry name" value="WH-like_DNA-bd_sf"/>
</dbReference>
<proteinExistence type="predicted"/>
<dbReference type="InterPro" id="IPR000281">
    <property type="entry name" value="HTH_RpiR"/>
</dbReference>
<dbReference type="SUPFAM" id="SSF53697">
    <property type="entry name" value="SIS domain"/>
    <property type="match status" value="1"/>
</dbReference>
<accession>A0A1T5KAU8</accession>
<keyword evidence="3" id="KW-0804">Transcription</keyword>
<dbReference type="InterPro" id="IPR001347">
    <property type="entry name" value="SIS_dom"/>
</dbReference>
<dbReference type="Proteomes" id="UP000190857">
    <property type="component" value="Unassembled WGS sequence"/>
</dbReference>
<protein>
    <submittedName>
        <fullName evidence="7">Transcriptional regulator, RpiR family</fullName>
    </submittedName>
</protein>
<dbReference type="Gene3D" id="1.10.10.10">
    <property type="entry name" value="Winged helix-like DNA-binding domain superfamily/Winged helix DNA-binding domain"/>
    <property type="match status" value="1"/>
</dbReference>
<dbReference type="GO" id="GO:0003700">
    <property type="term" value="F:DNA-binding transcription factor activity"/>
    <property type="evidence" value="ECO:0007669"/>
    <property type="project" value="InterPro"/>
</dbReference>
<dbReference type="GO" id="GO:1901135">
    <property type="term" value="P:carbohydrate derivative metabolic process"/>
    <property type="evidence" value="ECO:0007669"/>
    <property type="project" value="InterPro"/>
</dbReference>
<dbReference type="InterPro" id="IPR047640">
    <property type="entry name" value="RpiR-like"/>
</dbReference>
<evidence type="ECO:0000256" key="4">
    <source>
        <dbReference type="SAM" id="MobiDB-lite"/>
    </source>
</evidence>
<reference evidence="7 8" key="1">
    <citation type="submission" date="2017-02" db="EMBL/GenBank/DDBJ databases">
        <authorList>
            <person name="Peterson S.W."/>
        </authorList>
    </citation>
    <scope>NUCLEOTIDE SEQUENCE [LARGE SCALE GENOMIC DNA]</scope>
    <source>
        <strain evidence="7 8">VKM Ac-2059</strain>
    </source>
</reference>
<dbReference type="Gene3D" id="3.40.50.10490">
    <property type="entry name" value="Glucose-6-phosphate isomerase like protein, domain 1"/>
    <property type="match status" value="1"/>
</dbReference>
<dbReference type="GO" id="GO:0003677">
    <property type="term" value="F:DNA binding"/>
    <property type="evidence" value="ECO:0007669"/>
    <property type="project" value="UniProtKB-KW"/>
</dbReference>
<gene>
    <name evidence="7" type="ORF">SAMN06309945_2053</name>
</gene>
<evidence type="ECO:0000256" key="3">
    <source>
        <dbReference type="ARBA" id="ARBA00023163"/>
    </source>
</evidence>
<dbReference type="PROSITE" id="PS51071">
    <property type="entry name" value="HTH_RPIR"/>
    <property type="match status" value="1"/>
</dbReference>
<evidence type="ECO:0000313" key="8">
    <source>
        <dbReference type="Proteomes" id="UP000190857"/>
    </source>
</evidence>
<dbReference type="InterPro" id="IPR009057">
    <property type="entry name" value="Homeodomain-like_sf"/>
</dbReference>